<evidence type="ECO:0000313" key="1">
    <source>
        <dbReference type="EMBL" id="QNM90508.1"/>
    </source>
</evidence>
<protein>
    <submittedName>
        <fullName evidence="1">Uncharacterized protein</fullName>
    </submittedName>
</protein>
<dbReference type="EMBL" id="CP060693">
    <property type="protein sequence ID" value="QNM90508.1"/>
    <property type="molecule type" value="Genomic_DNA"/>
</dbReference>
<dbReference type="Proteomes" id="UP000515842">
    <property type="component" value="Chromosome"/>
</dbReference>
<organism evidence="1 2">
    <name type="scientific">Aliarcobacter cryaerophilus</name>
    <dbReference type="NCBI Taxonomy" id="28198"/>
    <lineage>
        <taxon>Bacteria</taxon>
        <taxon>Pseudomonadati</taxon>
        <taxon>Campylobacterota</taxon>
        <taxon>Epsilonproteobacteria</taxon>
        <taxon>Campylobacterales</taxon>
        <taxon>Arcobacteraceae</taxon>
        <taxon>Aliarcobacter</taxon>
    </lineage>
</organism>
<reference evidence="1 2" key="1">
    <citation type="journal article" date="2020" name="Front. Microbiol.">
        <title>Genomic Analysis and Antimicrobial Resistance of Aliarcobacter cryaerophilus Strains From German Water Poultry.</title>
        <authorList>
            <person name="Muller E."/>
            <person name="Hotzel H."/>
            <person name="Ahlers C."/>
            <person name="Hanel I."/>
            <person name="Tomaso H."/>
            <person name="Abdel-Glil M.Y."/>
        </authorList>
    </citation>
    <scope>NUCLEOTIDE SEQUENCE [LARGE SCALE GENOMIC DNA]</scope>
    <source>
        <strain evidence="1 2">16CS1285-4</strain>
    </source>
</reference>
<evidence type="ECO:0000313" key="2">
    <source>
        <dbReference type="Proteomes" id="UP000515842"/>
    </source>
</evidence>
<name>A0A7G9LPF9_9BACT</name>
<dbReference type="RefSeq" id="WP_187474762.1">
    <property type="nucleotide sequence ID" value="NZ_CP060693.1"/>
</dbReference>
<sequence length="65" mass="7672">MKTVTLKIQDDYFDKIISFLEILPKKAVKIEKQEEEKKLKEIEKSIICSFDDIEQGRTKKIRTVA</sequence>
<accession>A0A7G9LPF9</accession>
<gene>
    <name evidence="1" type="ORF">HOO34_01870</name>
</gene>
<proteinExistence type="predicted"/>
<dbReference type="AlphaFoldDB" id="A0A7G9LPF9"/>